<dbReference type="Proteomes" id="UP000318709">
    <property type="component" value="Chromosome"/>
</dbReference>
<evidence type="ECO:0000259" key="1">
    <source>
        <dbReference type="Pfam" id="PF13524"/>
    </source>
</evidence>
<accession>A0A4Y6U6N4</accession>
<dbReference type="AlphaFoldDB" id="A0A4Y6U6N4"/>
<keyword evidence="2" id="KW-0808">Transferase</keyword>
<dbReference type="SUPFAM" id="SSF53756">
    <property type="entry name" value="UDP-Glycosyltransferase/glycogen phosphorylase"/>
    <property type="match status" value="1"/>
</dbReference>
<dbReference type="EMBL" id="CP038231">
    <property type="protein sequence ID" value="QDH13023.1"/>
    <property type="molecule type" value="Genomic_DNA"/>
</dbReference>
<proteinExistence type="predicted"/>
<protein>
    <submittedName>
        <fullName evidence="2">Glycosyltransferase</fullName>
    </submittedName>
</protein>
<dbReference type="RefSeq" id="WP_141442666.1">
    <property type="nucleotide sequence ID" value="NZ_CP038231.1"/>
</dbReference>
<organism evidence="2 3">
    <name type="scientific">Formicincola oecophyllae</name>
    <dbReference type="NCBI Taxonomy" id="2558361"/>
    <lineage>
        <taxon>Bacteria</taxon>
        <taxon>Pseudomonadati</taxon>
        <taxon>Pseudomonadota</taxon>
        <taxon>Alphaproteobacteria</taxon>
        <taxon>Acetobacterales</taxon>
        <taxon>Acetobacteraceae</taxon>
        <taxon>Formicincola</taxon>
    </lineage>
</organism>
<dbReference type="KEGG" id="swf:E3E12_01120"/>
<dbReference type="GO" id="GO:0016740">
    <property type="term" value="F:transferase activity"/>
    <property type="evidence" value="ECO:0007669"/>
    <property type="project" value="UniProtKB-KW"/>
</dbReference>
<sequence>MKGEAATRSLGALKIVHVSDFFFGLKSNAPCQFRVGGKISNGLVRLGHHVINVPYKDVARAGSFLGSRPLGRRALERALVDFVVDAAPDVLLLGHGYMVTPEALLAIKRRCPGLKMAQWNVDALYVPENAHNLRQRHQVVDATFTSTAPTCARAVLQAPFGGTVGWLPNPVDLSVERGRAWRDWQSHDPAQAHVFYGCGNASRPKRLIAGQWWNMDDFTRYLESKVRALLPNTVPVRFAYAGLRGKPYGTGAGYAAQLGRAAMGLNISGRPDWPLYSSDRLAHLAGHGQFVLVERQTGLERFFTAEEMGFFSTLDGLASLVAANVLDETGWRRRAQAGFERYSQLFNERRVAHALLARLYGLDGPASENDQAEMDWWDMPRS</sequence>
<feature type="domain" description="Spore protein YkvP/CgeB glycosyl transferase-like" evidence="1">
    <location>
        <begin position="250"/>
        <end position="356"/>
    </location>
</feature>
<evidence type="ECO:0000313" key="2">
    <source>
        <dbReference type="EMBL" id="QDH13023.1"/>
    </source>
</evidence>
<gene>
    <name evidence="2" type="ORF">E3E12_01120</name>
</gene>
<dbReference type="OrthoDB" id="9807414at2"/>
<name>A0A4Y6U6N4_9PROT</name>
<keyword evidence="3" id="KW-1185">Reference proteome</keyword>
<reference evidence="2 3" key="1">
    <citation type="submission" date="2019-03" db="EMBL/GenBank/DDBJ databases">
        <title>The complete genome sequence of Swingsia_sp. F3b2 LMG30590(T).</title>
        <authorList>
            <person name="Chua K.-O."/>
            <person name="Chan K.-G."/>
            <person name="See-Too W.-S."/>
        </authorList>
    </citation>
    <scope>NUCLEOTIDE SEQUENCE [LARGE SCALE GENOMIC DNA]</scope>
    <source>
        <strain evidence="2 3">F3b2</strain>
    </source>
</reference>
<evidence type="ECO:0000313" key="3">
    <source>
        <dbReference type="Proteomes" id="UP000318709"/>
    </source>
</evidence>
<dbReference type="Pfam" id="PF13524">
    <property type="entry name" value="Glyco_trans_1_2"/>
    <property type="match status" value="1"/>
</dbReference>
<dbReference type="InterPro" id="IPR055259">
    <property type="entry name" value="YkvP/CgeB_Glyco_trans-like"/>
</dbReference>